<name>A0A1H2N442_9ACTN</name>
<dbReference type="InterPro" id="IPR050564">
    <property type="entry name" value="F420-G6PD/mer"/>
</dbReference>
<proteinExistence type="predicted"/>
<gene>
    <name evidence="3" type="ORF">SAMN04488544_3247</name>
</gene>
<dbReference type="STRING" id="546874.SAMN04488544_3247"/>
<evidence type="ECO:0000313" key="3">
    <source>
        <dbReference type="EMBL" id="SDU99998.1"/>
    </source>
</evidence>
<dbReference type="PANTHER" id="PTHR43244:SF1">
    <property type="entry name" value="5,10-METHYLENETETRAHYDROMETHANOPTERIN REDUCTASE"/>
    <property type="match status" value="1"/>
</dbReference>
<dbReference type="RefSeq" id="WP_197680477.1">
    <property type="nucleotide sequence ID" value="NZ_LT629799.1"/>
</dbReference>
<feature type="domain" description="Luciferase-like" evidence="2">
    <location>
        <begin position="16"/>
        <end position="198"/>
    </location>
</feature>
<accession>A0A1H2N442</accession>
<dbReference type="Proteomes" id="UP000198825">
    <property type="component" value="Chromosome I"/>
</dbReference>
<keyword evidence="3" id="KW-0503">Monooxygenase</keyword>
<dbReference type="InterPro" id="IPR011251">
    <property type="entry name" value="Luciferase-like_dom"/>
</dbReference>
<dbReference type="PANTHER" id="PTHR43244">
    <property type="match status" value="1"/>
</dbReference>
<evidence type="ECO:0000256" key="1">
    <source>
        <dbReference type="ARBA" id="ARBA00023002"/>
    </source>
</evidence>
<dbReference type="InterPro" id="IPR036661">
    <property type="entry name" value="Luciferase-like_sf"/>
</dbReference>
<dbReference type="EMBL" id="LT629799">
    <property type="protein sequence ID" value="SDU99998.1"/>
    <property type="molecule type" value="Genomic_DNA"/>
</dbReference>
<dbReference type="Pfam" id="PF00296">
    <property type="entry name" value="Bac_luciferase"/>
    <property type="match status" value="1"/>
</dbReference>
<keyword evidence="1" id="KW-0560">Oxidoreductase</keyword>
<keyword evidence="4" id="KW-1185">Reference proteome</keyword>
<dbReference type="GO" id="GO:0016705">
    <property type="term" value="F:oxidoreductase activity, acting on paired donors, with incorporation or reduction of molecular oxygen"/>
    <property type="evidence" value="ECO:0007669"/>
    <property type="project" value="InterPro"/>
</dbReference>
<sequence>MTPVPAIGLCFTPDMAPETLVHLAQGVEAAGLDELWVWEDCFKQSGIASAAVALASTTRIRVGIGLMPTPLRNVALTAMEVATLARLFPGRLLPGVGHGVQDWMAQVGARARSPLRLLDEYATALRALLAGESVTTDGEYVHLDGVRLDWPPETVPPLLVGGTGPKSVALAARVGDGYLGPCAWTDARVADVSAQVTAVRGIGHPFVYSEIAAIGERAQERLDADLPRWGGEPGQGIGTAGDAGTLLERVRRLAGLGVTNLVVQPTGDEPDLDGLVTLVGEVRATLHAEEAVGDAAP</sequence>
<evidence type="ECO:0000313" key="4">
    <source>
        <dbReference type="Proteomes" id="UP000198825"/>
    </source>
</evidence>
<protein>
    <submittedName>
        <fullName evidence="3">Luciferase-like monooxygenase</fullName>
    </submittedName>
</protein>
<dbReference type="Gene3D" id="3.20.20.30">
    <property type="entry name" value="Luciferase-like domain"/>
    <property type="match status" value="1"/>
</dbReference>
<dbReference type="GO" id="GO:0004497">
    <property type="term" value="F:monooxygenase activity"/>
    <property type="evidence" value="ECO:0007669"/>
    <property type="project" value="UniProtKB-KW"/>
</dbReference>
<evidence type="ECO:0000259" key="2">
    <source>
        <dbReference type="Pfam" id="PF00296"/>
    </source>
</evidence>
<reference evidence="4" key="1">
    <citation type="submission" date="2016-10" db="EMBL/GenBank/DDBJ databases">
        <authorList>
            <person name="Varghese N."/>
            <person name="Submissions S."/>
        </authorList>
    </citation>
    <scope>NUCLEOTIDE SEQUENCE [LARGE SCALE GENOMIC DNA]</scope>
    <source>
        <strain evidence="4">DSM 21743</strain>
    </source>
</reference>
<dbReference type="SUPFAM" id="SSF51679">
    <property type="entry name" value="Bacterial luciferase-like"/>
    <property type="match status" value="1"/>
</dbReference>
<dbReference type="AlphaFoldDB" id="A0A1H2N442"/>
<organism evidence="3 4">
    <name type="scientific">Microlunatus sagamiharensis</name>
    <dbReference type="NCBI Taxonomy" id="546874"/>
    <lineage>
        <taxon>Bacteria</taxon>
        <taxon>Bacillati</taxon>
        <taxon>Actinomycetota</taxon>
        <taxon>Actinomycetes</taxon>
        <taxon>Propionibacteriales</taxon>
        <taxon>Propionibacteriaceae</taxon>
        <taxon>Microlunatus</taxon>
    </lineage>
</organism>